<dbReference type="Pfam" id="PF08238">
    <property type="entry name" value="Sel1"/>
    <property type="match status" value="1"/>
</dbReference>
<dbReference type="InterPro" id="IPR006597">
    <property type="entry name" value="Sel1-like"/>
</dbReference>
<dbReference type="PANTHER" id="PTHR44329">
    <property type="entry name" value="SERINE/THREONINE-PROTEIN KINASE TNNI3K-RELATED"/>
    <property type="match status" value="1"/>
</dbReference>
<dbReference type="GO" id="GO:0007166">
    <property type="term" value="P:cell surface receptor signaling pathway"/>
    <property type="evidence" value="ECO:0007669"/>
    <property type="project" value="InterPro"/>
</dbReference>
<keyword evidence="3" id="KW-0808">Transferase</keyword>
<dbReference type="InterPro" id="IPR000719">
    <property type="entry name" value="Prot_kinase_dom"/>
</dbReference>
<dbReference type="Proteomes" id="UP000615446">
    <property type="component" value="Unassembled WGS sequence"/>
</dbReference>
<dbReference type="Proteomes" id="UP000247702">
    <property type="component" value="Unassembled WGS sequence"/>
</dbReference>
<dbReference type="Pfam" id="PF07714">
    <property type="entry name" value="PK_Tyr_Ser-Thr"/>
    <property type="match status" value="1"/>
</dbReference>
<dbReference type="GO" id="GO:0005524">
    <property type="term" value="F:ATP binding"/>
    <property type="evidence" value="ECO:0007669"/>
    <property type="project" value="InterPro"/>
</dbReference>
<dbReference type="SUPFAM" id="SSF56112">
    <property type="entry name" value="Protein kinase-like (PK-like)"/>
    <property type="match status" value="1"/>
</dbReference>
<dbReference type="InterPro" id="IPR036537">
    <property type="entry name" value="Adaptor_Cbl_N_dom_sf"/>
</dbReference>
<dbReference type="PROSITE" id="PS00109">
    <property type="entry name" value="PROTEIN_KINASE_TYR"/>
    <property type="match status" value="1"/>
</dbReference>
<gene>
    <name evidence="3" type="ORF">RCL2_002532300</name>
    <name evidence="2" type="ORF">RclHR1_02570016</name>
</gene>
<name>A0A2Z6R426_9GLOM</name>
<dbReference type="InterPro" id="IPR051681">
    <property type="entry name" value="Ser/Thr_Kinases-Pseudokinases"/>
</dbReference>
<accession>A0A2Z6R426</accession>
<dbReference type="InterPro" id="IPR011009">
    <property type="entry name" value="Kinase-like_dom_sf"/>
</dbReference>
<sequence>MASRTLKLVGEAIGPYLPLINVATVLISEIINIYETAEYNRKICDALVERMILANNAINTLQNRKQKNESKFRNEEYYKAFNRFIYVLKDIKEFVADISNIQGIKKYAKAYKIKDKFDKLANDYDVAMKDLNFTMAVASDEQRRIDSEALKEDLDEMSKYMSKYFEEMDSKLDTIYDEIKHMKSHIDDKIDKTDRPLQAVSRIDSKQLLQPLRGKLDDKRGKEPKLIFKKIYQGQEVACKFTEEETEPSPKTQRLLEILMKLSVGCKRILKFYGISTIEKRNVMVFEWAERGTLNQLYEAKDIKWHYKVRIALEICRGLIFLQHVDILHHDLRCENILMTESLQPKIYNFELARSFDWKTTTMDQTIGDILRWMAPEKLNNKPYTTQCEIFSFGMLLWELTFEKIPYQGWELERIVDHVVKGSREKITFGSSIPENYQKEYKNIISDTWKQNPHERIPFMKLLDLLEELYTSISYMFEDDSLGLLPDKTLDLDGSKDTNDADLELPDEDISPVIIKPIISLEEGIRAFENKEHEKAWECFEFHAGNKNTTAKYWKGRYLWDGLLDDIKGREEEGKKLLKEAADEGNSDAQLRYAFTFKQVLNKKENKKIFMEYIKKAANEGNNPTAQFNLGDIYCKGKCDISKDEVEGIKWLRKAALQDNSKAIKLLEKLEVGVYD</sequence>
<keyword evidence="3" id="KW-0418">Kinase</keyword>
<keyword evidence="4" id="KW-1185">Reference proteome</keyword>
<dbReference type="PROSITE" id="PS50011">
    <property type="entry name" value="PROTEIN_KINASE_DOM"/>
    <property type="match status" value="1"/>
</dbReference>
<dbReference type="InterPro" id="IPR001245">
    <property type="entry name" value="Ser-Thr/Tyr_kinase_cat_dom"/>
</dbReference>
<dbReference type="Gene3D" id="1.10.510.10">
    <property type="entry name" value="Transferase(Phosphotransferase) domain 1"/>
    <property type="match status" value="1"/>
</dbReference>
<dbReference type="Gene3D" id="1.25.40.10">
    <property type="entry name" value="Tetratricopeptide repeat domain"/>
    <property type="match status" value="1"/>
</dbReference>
<feature type="domain" description="Protein kinase" evidence="1">
    <location>
        <begin position="197"/>
        <end position="470"/>
    </location>
</feature>
<dbReference type="SUPFAM" id="SSF81901">
    <property type="entry name" value="HCP-like"/>
    <property type="match status" value="1"/>
</dbReference>
<dbReference type="Gene3D" id="1.20.930.20">
    <property type="entry name" value="Adaptor protein Cbl, N-terminal domain"/>
    <property type="match status" value="1"/>
</dbReference>
<dbReference type="SMART" id="SM00671">
    <property type="entry name" value="SEL1"/>
    <property type="match status" value="3"/>
</dbReference>
<dbReference type="CDD" id="cd21037">
    <property type="entry name" value="MLKL_NTD"/>
    <property type="match status" value="1"/>
</dbReference>
<evidence type="ECO:0000313" key="2">
    <source>
        <dbReference type="EMBL" id="GBB95582.1"/>
    </source>
</evidence>
<dbReference type="AlphaFoldDB" id="A0A2Z6R426"/>
<protein>
    <submittedName>
        <fullName evidence="3">Kinase-like domain-containing protein</fullName>
    </submittedName>
</protein>
<dbReference type="InterPro" id="IPR011990">
    <property type="entry name" value="TPR-like_helical_dom_sf"/>
</dbReference>
<dbReference type="EMBL" id="BEXD01001746">
    <property type="protein sequence ID" value="GBB95582.1"/>
    <property type="molecule type" value="Genomic_DNA"/>
</dbReference>
<dbReference type="InterPro" id="IPR059179">
    <property type="entry name" value="MLKL-like_MCAfunc"/>
</dbReference>
<comment type="caution">
    <text evidence="2">The sequence shown here is derived from an EMBL/GenBank/DDBJ whole genome shotgun (WGS) entry which is preliminary data.</text>
</comment>
<organism evidence="2 4">
    <name type="scientific">Rhizophagus clarus</name>
    <dbReference type="NCBI Taxonomy" id="94130"/>
    <lineage>
        <taxon>Eukaryota</taxon>
        <taxon>Fungi</taxon>
        <taxon>Fungi incertae sedis</taxon>
        <taxon>Mucoromycota</taxon>
        <taxon>Glomeromycotina</taxon>
        <taxon>Glomeromycetes</taxon>
        <taxon>Glomerales</taxon>
        <taxon>Glomeraceae</taxon>
        <taxon>Rhizophagus</taxon>
    </lineage>
</organism>
<dbReference type="GO" id="GO:0004674">
    <property type="term" value="F:protein serine/threonine kinase activity"/>
    <property type="evidence" value="ECO:0007669"/>
    <property type="project" value="TreeGrafter"/>
</dbReference>
<evidence type="ECO:0000313" key="3">
    <source>
        <dbReference type="EMBL" id="GES98787.1"/>
    </source>
</evidence>
<dbReference type="EMBL" id="BLAL01000274">
    <property type="protein sequence ID" value="GES98787.1"/>
    <property type="molecule type" value="Genomic_DNA"/>
</dbReference>
<proteinExistence type="predicted"/>
<evidence type="ECO:0000259" key="1">
    <source>
        <dbReference type="PROSITE" id="PS50011"/>
    </source>
</evidence>
<evidence type="ECO:0000313" key="4">
    <source>
        <dbReference type="Proteomes" id="UP000247702"/>
    </source>
</evidence>
<dbReference type="OrthoDB" id="2320838at2759"/>
<dbReference type="InterPro" id="IPR008266">
    <property type="entry name" value="Tyr_kinase_AS"/>
</dbReference>
<reference evidence="2 4" key="1">
    <citation type="submission" date="2017-11" db="EMBL/GenBank/DDBJ databases">
        <title>The genome of Rhizophagus clarus HR1 reveals common genetic basis of auxotrophy among arbuscular mycorrhizal fungi.</title>
        <authorList>
            <person name="Kobayashi Y."/>
        </authorList>
    </citation>
    <scope>NUCLEOTIDE SEQUENCE [LARGE SCALE GENOMIC DNA]</scope>
    <source>
        <strain evidence="2 4">HR1</strain>
    </source>
</reference>
<reference evidence="3" key="2">
    <citation type="submission" date="2019-10" db="EMBL/GenBank/DDBJ databases">
        <title>Conservation and host-specific expression of non-tandemly repeated heterogenous ribosome RNA gene in arbuscular mycorrhizal fungi.</title>
        <authorList>
            <person name="Maeda T."/>
            <person name="Kobayashi Y."/>
            <person name="Nakagawa T."/>
            <person name="Ezawa T."/>
            <person name="Yamaguchi K."/>
            <person name="Bino T."/>
            <person name="Nishimoto Y."/>
            <person name="Shigenobu S."/>
            <person name="Kawaguchi M."/>
        </authorList>
    </citation>
    <scope>NUCLEOTIDE SEQUENCE</scope>
    <source>
        <strain evidence="3">HR1</strain>
    </source>
</reference>